<protein>
    <submittedName>
        <fullName evidence="1">Uncharacterized protein</fullName>
    </submittedName>
</protein>
<proteinExistence type="predicted"/>
<comment type="caution">
    <text evidence="1">The sequence shown here is derived from an EMBL/GenBank/DDBJ whole genome shotgun (WGS) entry which is preliminary data.</text>
</comment>
<dbReference type="EMBL" id="JAQNDK010000004">
    <property type="protein sequence ID" value="MDC0682314.1"/>
    <property type="molecule type" value="Genomic_DNA"/>
</dbReference>
<name>A0ABT5C7B6_9BACT</name>
<accession>A0ABT5C7B6</accession>
<keyword evidence="2" id="KW-1185">Reference proteome</keyword>
<gene>
    <name evidence="1" type="ORF">POL72_31580</name>
</gene>
<reference evidence="1 2" key="1">
    <citation type="submission" date="2023-01" db="EMBL/GenBank/DDBJ databases">
        <title>Minimal conservation of predation-associated metabolite biosynthetic gene clusters underscores biosynthetic potential of Myxococcota including descriptions for ten novel species: Archangium lansinium sp. nov., Myxococcus landrumus sp. nov., Nannocystis bai.</title>
        <authorList>
            <person name="Ahearne A."/>
            <person name="Stevens C."/>
            <person name="Dowd S."/>
        </authorList>
    </citation>
    <scope>NUCLEOTIDE SEQUENCE [LARGE SCALE GENOMIC DNA]</scope>
    <source>
        <strain evidence="1 2">WIWO2</strain>
    </source>
</reference>
<evidence type="ECO:0000313" key="2">
    <source>
        <dbReference type="Proteomes" id="UP001217485"/>
    </source>
</evidence>
<organism evidence="1 2">
    <name type="scientific">Sorangium atrum</name>
    <dbReference type="NCBI Taxonomy" id="2995308"/>
    <lineage>
        <taxon>Bacteria</taxon>
        <taxon>Pseudomonadati</taxon>
        <taxon>Myxococcota</taxon>
        <taxon>Polyangia</taxon>
        <taxon>Polyangiales</taxon>
        <taxon>Polyangiaceae</taxon>
        <taxon>Sorangium</taxon>
    </lineage>
</organism>
<dbReference type="RefSeq" id="WP_272100123.1">
    <property type="nucleotide sequence ID" value="NZ_JAQNDK010000004.1"/>
</dbReference>
<dbReference type="Proteomes" id="UP001217485">
    <property type="component" value="Unassembled WGS sequence"/>
</dbReference>
<sequence>MPGSRLLAHEQLGGEDLARVARRALRFCRFVVDRGEKALPFGS</sequence>
<evidence type="ECO:0000313" key="1">
    <source>
        <dbReference type="EMBL" id="MDC0682314.1"/>
    </source>
</evidence>